<feature type="domain" description="IRF tryptophan pentad repeat" evidence="1">
    <location>
        <begin position="8"/>
        <end position="120"/>
    </location>
</feature>
<dbReference type="EMBL" id="KM506893">
    <property type="protein sequence ID" value="AJA02102.1"/>
    <property type="molecule type" value="mRNA"/>
</dbReference>
<dbReference type="InterPro" id="IPR017855">
    <property type="entry name" value="SMAD-like_dom_sf"/>
</dbReference>
<dbReference type="SUPFAM" id="SSF49879">
    <property type="entry name" value="SMAD/FHA domain"/>
    <property type="match status" value="1"/>
</dbReference>
<protein>
    <submittedName>
        <fullName evidence="2">Interferon regulatory factor 7</fullName>
    </submittedName>
</protein>
<dbReference type="PANTHER" id="PTHR11949:SF53">
    <property type="entry name" value="IRF TRYPTOPHAN PENTAD REPEAT DOMAIN-CONTAINING PROTEIN"/>
    <property type="match status" value="1"/>
</dbReference>
<dbReference type="Pfam" id="PF00605">
    <property type="entry name" value="IRF"/>
    <property type="match status" value="1"/>
</dbReference>
<dbReference type="InterPro" id="IPR036390">
    <property type="entry name" value="WH_DNA-bd_sf"/>
</dbReference>
<sequence>MENGSDDRKRLRRFFVSHLDAGDVAGVRWLDRGEGLFRIDWPRGGRSGFNSGTDGQIFKLWAQETGRWKPGDPEDGTIWSEWKTRVRNALHRLKKDFQEQVELGKPSDPQEPFRVYKLVPPPKSMSREQEQTNGIGLSSEETLEFFNDLDSILSTQPDTPESGEGACAPLQPMVMNIPFDNGVQTTDQSMPSLHDLGVISPIQTVTPQPSQGACALAQPLIANVPPETRAQPMDQSTAALQRELLGPFANFQDCEVQVCVLYRGVQVLDLPCTVPTGFRIFHGSHVGQLTSRQLACQIFSKDSGKPGKLFGPEEMTPVPFPDCTPHTLSPKQLDSTQKLLNGTKRGVLFQFLNGDIWACRLCESAVYWLDPNFSEVPKKLEREIWTKVFDLVQFLTFLQAYATGSDKKPLPYFKFCIGQTWNLEEPFEKNLVSVTVYQKTAAENLETVRQNKDARSLSLKFSNPNEDDHLVAGLEQLIANLNLHQTSSPPLLQHTDMQ</sequence>
<dbReference type="AlphaFoldDB" id="A0A0A7PCB5"/>
<dbReference type="Pfam" id="PF10401">
    <property type="entry name" value="IRF-3"/>
    <property type="match status" value="1"/>
</dbReference>
<dbReference type="Gene3D" id="2.60.200.10">
    <property type="match status" value="1"/>
</dbReference>
<proteinExistence type="evidence at transcript level"/>
<dbReference type="SUPFAM" id="SSF46785">
    <property type="entry name" value="Winged helix' DNA-binding domain"/>
    <property type="match status" value="1"/>
</dbReference>
<dbReference type="PRINTS" id="PR00267">
    <property type="entry name" value="INTFRNREGFCT"/>
</dbReference>
<dbReference type="InterPro" id="IPR008984">
    <property type="entry name" value="SMAD_FHA_dom_sf"/>
</dbReference>
<accession>A0A0A7PCB5</accession>
<evidence type="ECO:0000259" key="1">
    <source>
        <dbReference type="PROSITE" id="PS51507"/>
    </source>
</evidence>
<evidence type="ECO:0000313" key="2">
    <source>
        <dbReference type="EMBL" id="AJA02102.1"/>
    </source>
</evidence>
<organism evidence="2">
    <name type="scientific">Branchiostoma belcheri tsingtauense</name>
    <dbReference type="NCBI Taxonomy" id="155462"/>
    <lineage>
        <taxon>Eukaryota</taxon>
        <taxon>Metazoa</taxon>
        <taxon>Chordata</taxon>
        <taxon>Cephalochordata</taxon>
        <taxon>Leptocardii</taxon>
        <taxon>Amphioxiformes</taxon>
        <taxon>Branchiostomatidae</taxon>
        <taxon>Branchiostoma</taxon>
    </lineage>
</organism>
<dbReference type="GO" id="GO:0000981">
    <property type="term" value="F:DNA-binding transcription factor activity, RNA polymerase II-specific"/>
    <property type="evidence" value="ECO:0007669"/>
    <property type="project" value="TreeGrafter"/>
</dbReference>
<dbReference type="GO" id="GO:0002376">
    <property type="term" value="P:immune system process"/>
    <property type="evidence" value="ECO:0007669"/>
    <property type="project" value="TreeGrafter"/>
</dbReference>
<dbReference type="GO" id="GO:0005634">
    <property type="term" value="C:nucleus"/>
    <property type="evidence" value="ECO:0007669"/>
    <property type="project" value="TreeGrafter"/>
</dbReference>
<name>A0A0A7PCB5_BRABE</name>
<reference evidence="2" key="1">
    <citation type="submission" date="2014-09" db="EMBL/GenBank/DDBJ databases">
        <title>Characterization of amphioxus interferon regulatory factor (IRF) family reveals an archaic signaling framework for innate immune response.</title>
        <authorList>
            <person name="Yuan S."/>
            <person name="Zheng T."/>
            <person name="Xu A."/>
        </authorList>
    </citation>
    <scope>NUCLEOTIDE SEQUENCE</scope>
</reference>
<dbReference type="PROSITE" id="PS51507">
    <property type="entry name" value="IRF_2"/>
    <property type="match status" value="1"/>
</dbReference>
<dbReference type="GO" id="GO:0045893">
    <property type="term" value="P:positive regulation of DNA-templated transcription"/>
    <property type="evidence" value="ECO:0007669"/>
    <property type="project" value="UniProtKB-ARBA"/>
</dbReference>
<dbReference type="GO" id="GO:0000978">
    <property type="term" value="F:RNA polymerase II cis-regulatory region sequence-specific DNA binding"/>
    <property type="evidence" value="ECO:0007669"/>
    <property type="project" value="TreeGrafter"/>
</dbReference>
<dbReference type="SMART" id="SM01243">
    <property type="entry name" value="IRF-3"/>
    <property type="match status" value="1"/>
</dbReference>
<dbReference type="SMART" id="SM00348">
    <property type="entry name" value="IRF"/>
    <property type="match status" value="1"/>
</dbReference>
<dbReference type="InterPro" id="IPR019471">
    <property type="entry name" value="Interferon_reg_factor-3"/>
</dbReference>
<dbReference type="InterPro" id="IPR036388">
    <property type="entry name" value="WH-like_DNA-bd_sf"/>
</dbReference>
<dbReference type="InterPro" id="IPR001346">
    <property type="entry name" value="Interferon_reg_fact_DNA-bd_dom"/>
</dbReference>
<gene>
    <name evidence="2" type="primary">IRF7</name>
</gene>
<dbReference type="Gene3D" id="1.10.10.10">
    <property type="entry name" value="Winged helix-like DNA-binding domain superfamily/Winged helix DNA-binding domain"/>
    <property type="match status" value="1"/>
</dbReference>
<dbReference type="PANTHER" id="PTHR11949">
    <property type="entry name" value="INTERFERON REGULATORY FACTOR"/>
    <property type="match status" value="1"/>
</dbReference>